<dbReference type="PANTHER" id="PTHR19375">
    <property type="entry name" value="HEAT SHOCK PROTEIN 70KDA"/>
    <property type="match status" value="1"/>
</dbReference>
<dbReference type="FunFam" id="3.30.420.40:FF:000020">
    <property type="entry name" value="Chaperone protein HscA homolog"/>
    <property type="match status" value="1"/>
</dbReference>
<evidence type="ECO:0000256" key="6">
    <source>
        <dbReference type="SAM" id="MobiDB-lite"/>
    </source>
</evidence>
<name>A0A653DAJ8_CALMS</name>
<feature type="coiled-coil region" evidence="5">
    <location>
        <begin position="447"/>
        <end position="474"/>
    </location>
</feature>
<feature type="region of interest" description="Disordered" evidence="6">
    <location>
        <begin position="521"/>
        <end position="549"/>
    </location>
</feature>
<evidence type="ECO:0000256" key="1">
    <source>
        <dbReference type="ARBA" id="ARBA00007381"/>
    </source>
</evidence>
<dbReference type="Gene3D" id="3.30.30.30">
    <property type="match status" value="1"/>
</dbReference>
<organism evidence="7 8">
    <name type="scientific">Callosobruchus maculatus</name>
    <name type="common">Southern cowpea weevil</name>
    <name type="synonym">Pulse bruchid</name>
    <dbReference type="NCBI Taxonomy" id="64391"/>
    <lineage>
        <taxon>Eukaryota</taxon>
        <taxon>Metazoa</taxon>
        <taxon>Ecdysozoa</taxon>
        <taxon>Arthropoda</taxon>
        <taxon>Hexapoda</taxon>
        <taxon>Insecta</taxon>
        <taxon>Pterygota</taxon>
        <taxon>Neoptera</taxon>
        <taxon>Endopterygota</taxon>
        <taxon>Coleoptera</taxon>
        <taxon>Polyphaga</taxon>
        <taxon>Cucujiformia</taxon>
        <taxon>Chrysomeloidea</taxon>
        <taxon>Chrysomelidae</taxon>
        <taxon>Bruchinae</taxon>
        <taxon>Bruchini</taxon>
        <taxon>Callosobruchus</taxon>
    </lineage>
</organism>
<dbReference type="NCBIfam" id="NF001413">
    <property type="entry name" value="PRK00290.1"/>
    <property type="match status" value="1"/>
</dbReference>
<keyword evidence="2 4" id="KW-0547">Nucleotide-binding</keyword>
<dbReference type="SUPFAM" id="SSF100920">
    <property type="entry name" value="Heat shock protein 70kD (HSP70), peptide-binding domain"/>
    <property type="match status" value="1"/>
</dbReference>
<dbReference type="InterPro" id="IPR018181">
    <property type="entry name" value="Heat_shock_70_CS"/>
</dbReference>
<evidence type="ECO:0000256" key="3">
    <source>
        <dbReference type="ARBA" id="ARBA00022840"/>
    </source>
</evidence>
<protein>
    <submittedName>
        <fullName evidence="7">Uncharacterized protein</fullName>
    </submittedName>
</protein>
<dbReference type="SUPFAM" id="SSF53067">
    <property type="entry name" value="Actin-like ATPase domain"/>
    <property type="match status" value="2"/>
</dbReference>
<dbReference type="InterPro" id="IPR013126">
    <property type="entry name" value="Hsp_70_fam"/>
</dbReference>
<dbReference type="OrthoDB" id="2401965at2759"/>
<gene>
    <name evidence="7" type="ORF">CALMAC_LOCUS15293</name>
</gene>
<dbReference type="InterPro" id="IPR029048">
    <property type="entry name" value="HSP70_C_sf"/>
</dbReference>
<dbReference type="Gene3D" id="2.60.34.10">
    <property type="entry name" value="Substrate Binding Domain Of DNAk, Chain A, domain 1"/>
    <property type="match status" value="1"/>
</dbReference>
<dbReference type="FunFam" id="1.20.1270.10:FF:000011">
    <property type="entry name" value="stress-70 protein, mitochondrial isoform X1"/>
    <property type="match status" value="1"/>
</dbReference>
<feature type="compositionally biased region" description="Low complexity" evidence="6">
    <location>
        <begin position="527"/>
        <end position="538"/>
    </location>
</feature>
<dbReference type="AlphaFoldDB" id="A0A653DAJ8"/>
<evidence type="ECO:0000313" key="7">
    <source>
        <dbReference type="EMBL" id="VEN56387.1"/>
    </source>
</evidence>
<dbReference type="PROSITE" id="PS00329">
    <property type="entry name" value="HSP70_2"/>
    <property type="match status" value="1"/>
</dbReference>
<dbReference type="GO" id="GO:0005524">
    <property type="term" value="F:ATP binding"/>
    <property type="evidence" value="ECO:0007669"/>
    <property type="project" value="UniProtKB-KW"/>
</dbReference>
<evidence type="ECO:0000313" key="8">
    <source>
        <dbReference type="Proteomes" id="UP000410492"/>
    </source>
</evidence>
<dbReference type="Gene3D" id="1.20.1270.10">
    <property type="match status" value="1"/>
</dbReference>
<dbReference type="PRINTS" id="PR00301">
    <property type="entry name" value="HEATSHOCK70"/>
</dbReference>
<dbReference type="FunFam" id="2.60.34.10:FF:000014">
    <property type="entry name" value="Chaperone protein DnaK HSP70"/>
    <property type="match status" value="1"/>
</dbReference>
<dbReference type="Gene3D" id="3.90.640.10">
    <property type="entry name" value="Actin, Chain A, domain 4"/>
    <property type="match status" value="1"/>
</dbReference>
<keyword evidence="8" id="KW-1185">Reference proteome</keyword>
<reference evidence="7 8" key="1">
    <citation type="submission" date="2019-01" db="EMBL/GenBank/DDBJ databases">
        <authorList>
            <person name="Sayadi A."/>
        </authorList>
    </citation>
    <scope>NUCLEOTIDE SEQUENCE [LARGE SCALE GENOMIC DNA]</scope>
</reference>
<dbReference type="Gene3D" id="3.30.420.40">
    <property type="match status" value="2"/>
</dbReference>
<keyword evidence="3 4" id="KW-0067">ATP-binding</keyword>
<evidence type="ECO:0000256" key="2">
    <source>
        <dbReference type="ARBA" id="ARBA00022741"/>
    </source>
</evidence>
<accession>A0A653DAJ8</accession>
<dbReference type="EMBL" id="CAACVG010010687">
    <property type="protein sequence ID" value="VEN56387.1"/>
    <property type="molecule type" value="Genomic_DNA"/>
</dbReference>
<feature type="compositionally biased region" description="Basic and acidic residues" evidence="6">
    <location>
        <begin position="539"/>
        <end position="549"/>
    </location>
</feature>
<dbReference type="PROSITE" id="PS01036">
    <property type="entry name" value="HSP70_3"/>
    <property type="match status" value="1"/>
</dbReference>
<dbReference type="InterPro" id="IPR043129">
    <property type="entry name" value="ATPase_NBD"/>
</dbReference>
<dbReference type="GO" id="GO:0140662">
    <property type="term" value="F:ATP-dependent protein folding chaperone"/>
    <property type="evidence" value="ECO:0007669"/>
    <property type="project" value="InterPro"/>
</dbReference>
<evidence type="ECO:0000256" key="5">
    <source>
        <dbReference type="SAM" id="Coils"/>
    </source>
</evidence>
<dbReference type="FunFam" id="3.90.640.10:FF:000003">
    <property type="entry name" value="Molecular chaperone DnaK"/>
    <property type="match status" value="1"/>
</dbReference>
<proteinExistence type="inferred from homology"/>
<dbReference type="Pfam" id="PF00012">
    <property type="entry name" value="HSP70"/>
    <property type="match status" value="1"/>
</dbReference>
<comment type="similarity">
    <text evidence="1 4">Belongs to the heat shock protein 70 family.</text>
</comment>
<dbReference type="InterPro" id="IPR029047">
    <property type="entry name" value="HSP70_peptide-bd_sf"/>
</dbReference>
<dbReference type="FunFam" id="3.30.420.40:FF:000545">
    <property type="entry name" value="Endoplasmic reticulum chaperone BiP"/>
    <property type="match status" value="1"/>
</dbReference>
<keyword evidence="5" id="KW-0175">Coiled coil</keyword>
<evidence type="ECO:0000256" key="4">
    <source>
        <dbReference type="RuleBase" id="RU003322"/>
    </source>
</evidence>
<dbReference type="Proteomes" id="UP000410492">
    <property type="component" value="Unassembled WGS sequence"/>
</dbReference>
<sequence>MKTVSYKIVKASNGDAWVQSSDGTMYSPSQIGAFILVKMKETAEAYLNTKVKNAVITVPAYFNDSQRQATKDAGQIAGLNVLRVINEPTAAALAYGMDKTDDKIIAVYDLGGGTFDISILEIQKGVFEVKSTNGDTFLGGEDFDNVLVNHLVSEFKKEQGLDITKDPMAMQRLKEAAEKAKIELSSSLQTDINLPYLTMDASGPKHMNLKLSRAKFESLVNDLIKRTVEPCQKALKDAEVAKSDVGEILLVGGMTRMPKVQSLVQEVFGKQPSRAVNPDEAVAVGAAVQGGVLAGDVTDVLLLDVTPLSLGIETLGGVFTRLINRNTTIPTKKSQVFSTAADGQTQVEIKVYQGEREMAAVNKLLGQFSLVGIPPAPRGVPQIEVTFDIDANGIVHVSARDKGTGKEQQIVIQSSGGLSKDEIENMVKNAEQYAQQDKVKKERVEAINQAEGIIHDTETKMEEYKDQLPKEECDKIKEEIGKVRELLAKKDDADPEEVRKATTTLQQSSLKLFEMAYKKMAAEREGASSSSSQEGQQNEEPKEKKEEKN</sequence>